<evidence type="ECO:0000259" key="5">
    <source>
        <dbReference type="PROSITE" id="PS50177"/>
    </source>
</evidence>
<dbReference type="AlphaFoldDB" id="A0A2N9EUY9"/>
<dbReference type="Pfam" id="PF02136">
    <property type="entry name" value="NTF2"/>
    <property type="match status" value="1"/>
</dbReference>
<dbReference type="Gene3D" id="3.10.450.50">
    <property type="match status" value="1"/>
</dbReference>
<dbReference type="CDD" id="cd00780">
    <property type="entry name" value="NTF2"/>
    <property type="match status" value="1"/>
</dbReference>
<feature type="region of interest" description="Disordered" evidence="3">
    <location>
        <begin position="421"/>
        <end position="492"/>
    </location>
</feature>
<organism evidence="6">
    <name type="scientific">Fagus sylvatica</name>
    <name type="common">Beechnut</name>
    <dbReference type="NCBI Taxonomy" id="28930"/>
    <lineage>
        <taxon>Eukaryota</taxon>
        <taxon>Viridiplantae</taxon>
        <taxon>Streptophyta</taxon>
        <taxon>Embryophyta</taxon>
        <taxon>Tracheophyta</taxon>
        <taxon>Spermatophyta</taxon>
        <taxon>Magnoliopsida</taxon>
        <taxon>eudicotyledons</taxon>
        <taxon>Gunneridae</taxon>
        <taxon>Pentapetalae</taxon>
        <taxon>rosids</taxon>
        <taxon>fabids</taxon>
        <taxon>Fagales</taxon>
        <taxon>Fagaceae</taxon>
        <taxon>Fagus</taxon>
    </lineage>
</organism>
<evidence type="ECO:0000256" key="2">
    <source>
        <dbReference type="PROSITE-ProRule" id="PRU00176"/>
    </source>
</evidence>
<dbReference type="EMBL" id="OIVN01000335">
    <property type="protein sequence ID" value="SPC78481.1"/>
    <property type="molecule type" value="Genomic_DNA"/>
</dbReference>
<feature type="compositionally biased region" description="Gly residues" evidence="3">
    <location>
        <begin position="435"/>
        <end position="447"/>
    </location>
</feature>
<dbReference type="PANTHER" id="PTHR10693">
    <property type="entry name" value="RAS GTPASE-ACTIVATING PROTEIN-BINDING PROTEIN"/>
    <property type="match status" value="1"/>
</dbReference>
<dbReference type="SUPFAM" id="SSF54928">
    <property type="entry name" value="RNA-binding domain, RBD"/>
    <property type="match status" value="1"/>
</dbReference>
<dbReference type="InterPro" id="IPR032710">
    <property type="entry name" value="NTF2-like_dom_sf"/>
</dbReference>
<dbReference type="SMART" id="SM00360">
    <property type="entry name" value="RRM"/>
    <property type="match status" value="1"/>
</dbReference>
<sequence>MADQIEDASGSPGAQMVGNAFVERYYCILHQSPEAVHKFYIDSSVLTRPGPDGVMRSITTVQAINEKILSLDYLKSKAEILSADAEYSYKDGVIVLVTGILTGKDDTRRKFSQAFFLAPQEKGYFVLNDVFRYVGESESVGAVSVENNHIKESEPKAPLTIDPEPTVVADHPVPNETITIEDDTAKNNTDGKEVSHQLANGKLPVSEKKVIVEQPIISNRNAVPLSKEDLPKKSEDVEKKSFASVVKTLKDNNAPFQRNTPVKPPVKPAEPAHASAAPAHTSAAPEATAPSSNSTVEKIDDHAVKAHAIFVPNLPMDATVEQLEVVFKKYGSIKPDGIQVRSNKQQGSCFGFVEFESASSMQNAIKESPISMFNRKLHIEERRGKLKTFHLNNFLQFSVILHYYSPLPSLSTSNDRGKFSGRGGYRNDNFRGRGNFNGGNFGGGRGYGRNDFERRGGFSNRTHGNGGRNGETGQRVYQNGGGRATRQADKVE</sequence>
<evidence type="ECO:0000259" key="4">
    <source>
        <dbReference type="PROSITE" id="PS50102"/>
    </source>
</evidence>
<feature type="domain" description="RRM" evidence="4">
    <location>
        <begin position="307"/>
        <end position="384"/>
    </location>
</feature>
<dbReference type="FunFam" id="3.10.450.50:FF:000003">
    <property type="entry name" value="Nuclear transport factor 2 family protein"/>
    <property type="match status" value="1"/>
</dbReference>
<protein>
    <recommendedName>
        <fullName evidence="7">RRM domain-containing protein</fullName>
    </recommendedName>
</protein>
<dbReference type="InterPro" id="IPR035979">
    <property type="entry name" value="RBD_domain_sf"/>
</dbReference>
<dbReference type="GO" id="GO:1990904">
    <property type="term" value="C:ribonucleoprotein complex"/>
    <property type="evidence" value="ECO:0007669"/>
    <property type="project" value="TreeGrafter"/>
</dbReference>
<dbReference type="GO" id="GO:0003729">
    <property type="term" value="F:mRNA binding"/>
    <property type="evidence" value="ECO:0007669"/>
    <property type="project" value="TreeGrafter"/>
</dbReference>
<dbReference type="PROSITE" id="PS50177">
    <property type="entry name" value="NTF2_DOMAIN"/>
    <property type="match status" value="1"/>
</dbReference>
<feature type="domain" description="NTF2" evidence="5">
    <location>
        <begin position="17"/>
        <end position="133"/>
    </location>
</feature>
<evidence type="ECO:0000256" key="1">
    <source>
        <dbReference type="ARBA" id="ARBA00022884"/>
    </source>
</evidence>
<dbReference type="SUPFAM" id="SSF54427">
    <property type="entry name" value="NTF2-like"/>
    <property type="match status" value="1"/>
</dbReference>
<feature type="region of interest" description="Disordered" evidence="3">
    <location>
        <begin position="250"/>
        <end position="296"/>
    </location>
</feature>
<reference evidence="6" key="1">
    <citation type="submission" date="2018-02" db="EMBL/GenBank/DDBJ databases">
        <authorList>
            <person name="Cohen D.B."/>
            <person name="Kent A.D."/>
        </authorList>
    </citation>
    <scope>NUCLEOTIDE SEQUENCE</scope>
</reference>
<dbReference type="Pfam" id="PF00076">
    <property type="entry name" value="RRM_1"/>
    <property type="match status" value="1"/>
</dbReference>
<dbReference type="Gene3D" id="3.30.70.330">
    <property type="match status" value="1"/>
</dbReference>
<dbReference type="InterPro" id="IPR002075">
    <property type="entry name" value="NTF2_dom"/>
</dbReference>
<evidence type="ECO:0000256" key="3">
    <source>
        <dbReference type="SAM" id="MobiDB-lite"/>
    </source>
</evidence>
<accession>A0A2N9EUY9</accession>
<dbReference type="GO" id="GO:0005829">
    <property type="term" value="C:cytosol"/>
    <property type="evidence" value="ECO:0007669"/>
    <property type="project" value="TreeGrafter"/>
</dbReference>
<dbReference type="InterPro" id="IPR018222">
    <property type="entry name" value="Nuclear_transport_factor_2_euk"/>
</dbReference>
<keyword evidence="1 2" id="KW-0694">RNA-binding</keyword>
<gene>
    <name evidence="6" type="ORF">FSB_LOCUS6363</name>
</gene>
<dbReference type="PROSITE" id="PS50102">
    <property type="entry name" value="RRM"/>
    <property type="match status" value="1"/>
</dbReference>
<dbReference type="CDD" id="cd00590">
    <property type="entry name" value="RRM_SF"/>
    <property type="match status" value="1"/>
</dbReference>
<evidence type="ECO:0008006" key="7">
    <source>
        <dbReference type="Google" id="ProtNLM"/>
    </source>
</evidence>
<dbReference type="InterPro" id="IPR039539">
    <property type="entry name" value="Ras_GTPase_bind_prot"/>
</dbReference>
<proteinExistence type="predicted"/>
<name>A0A2N9EUY9_FAGSY</name>
<evidence type="ECO:0000313" key="6">
    <source>
        <dbReference type="EMBL" id="SPC78481.1"/>
    </source>
</evidence>
<dbReference type="InterPro" id="IPR012677">
    <property type="entry name" value="Nucleotide-bd_a/b_plait_sf"/>
</dbReference>
<dbReference type="PANTHER" id="PTHR10693:SF45">
    <property type="entry name" value="NUCLEAR TRANSPORT FACTOR 2 (NTF2) FAMILY PROTEIN WITH RNA BINDING (RRM-RBD-RNP MOTIFS) DOMAIN-CONTAINING PROTEIN"/>
    <property type="match status" value="1"/>
</dbReference>
<dbReference type="InterPro" id="IPR000504">
    <property type="entry name" value="RRM_dom"/>
</dbReference>
<feature type="compositionally biased region" description="Low complexity" evidence="3">
    <location>
        <begin position="269"/>
        <end position="292"/>
    </location>
</feature>